<dbReference type="STRING" id="329726.AM1_3471"/>
<keyword evidence="3" id="KW-1185">Reference proteome</keyword>
<evidence type="ECO:0000313" key="2">
    <source>
        <dbReference type="EMBL" id="ABW28463.1"/>
    </source>
</evidence>
<dbReference type="Gene3D" id="3.90.1200.10">
    <property type="match status" value="1"/>
</dbReference>
<accession>B0C165</accession>
<dbReference type="KEGG" id="amr:AM1_3471"/>
<dbReference type="Proteomes" id="UP000000268">
    <property type="component" value="Chromosome"/>
</dbReference>
<protein>
    <submittedName>
        <fullName evidence="2">Phosphotransferase enzyme family, putative</fullName>
    </submittedName>
</protein>
<keyword evidence="2" id="KW-0808">Transferase</keyword>
<name>B0C165_ACAM1</name>
<gene>
    <name evidence="2" type="ordered locus">AM1_3471</name>
</gene>
<dbReference type="InterPro" id="IPR002575">
    <property type="entry name" value="Aminoglycoside_PTrfase"/>
</dbReference>
<dbReference type="SUPFAM" id="SSF56112">
    <property type="entry name" value="Protein kinase-like (PK-like)"/>
    <property type="match status" value="1"/>
</dbReference>
<dbReference type="AlphaFoldDB" id="B0C165"/>
<dbReference type="GO" id="GO:0016740">
    <property type="term" value="F:transferase activity"/>
    <property type="evidence" value="ECO:0007669"/>
    <property type="project" value="UniProtKB-KW"/>
</dbReference>
<dbReference type="HOGENOM" id="CLU_074080_0_0_3"/>
<sequence>MGPHLVLHSVELCTAGKSNTNFKLTLSDGSLYILRLYANSKPEQDAYIFKLVQDIVPVPELLAQGPQWAILSFLPGQLLTETPDHVEQAATALARLADLKFNTPGQLQTDGSITPFDFGGLSDYMAQQLHHPEVQFWLGLDGLKRLQRLLAQEVNRLKELDTSTCLVHGDFNPTNILIQDGQVSGVLDWDYCHSGTPYMDIGNLLRHTPINQHPQIKAGLERGGMKLPPDWQRRAELVDLTSQLEFLTSSRSDTFKQQCVDRVNLFLRM</sequence>
<dbReference type="InterPro" id="IPR051678">
    <property type="entry name" value="AGP_Transferase"/>
</dbReference>
<feature type="domain" description="Aminoglycoside phosphotransferase" evidence="1">
    <location>
        <begin position="11"/>
        <end position="237"/>
    </location>
</feature>
<dbReference type="EMBL" id="CP000828">
    <property type="protein sequence ID" value="ABW28463.1"/>
    <property type="molecule type" value="Genomic_DNA"/>
</dbReference>
<proteinExistence type="predicted"/>
<evidence type="ECO:0000313" key="3">
    <source>
        <dbReference type="Proteomes" id="UP000000268"/>
    </source>
</evidence>
<dbReference type="PANTHER" id="PTHR21310">
    <property type="entry name" value="AMINOGLYCOSIDE PHOSPHOTRANSFERASE-RELATED-RELATED"/>
    <property type="match status" value="1"/>
</dbReference>
<evidence type="ECO:0000259" key="1">
    <source>
        <dbReference type="Pfam" id="PF01636"/>
    </source>
</evidence>
<reference evidence="2 3" key="1">
    <citation type="journal article" date="2008" name="Proc. Natl. Acad. Sci. U.S.A.">
        <title>Niche adaptation and genome expansion in the chlorophyll d-producing cyanobacterium Acaryochloris marina.</title>
        <authorList>
            <person name="Swingley W.D."/>
            <person name="Chen M."/>
            <person name="Cheung P.C."/>
            <person name="Conrad A.L."/>
            <person name="Dejesa L.C."/>
            <person name="Hao J."/>
            <person name="Honchak B.M."/>
            <person name="Karbach L.E."/>
            <person name="Kurdoglu A."/>
            <person name="Lahiri S."/>
            <person name="Mastrian S.D."/>
            <person name="Miyashita H."/>
            <person name="Page L."/>
            <person name="Ramakrishna P."/>
            <person name="Satoh S."/>
            <person name="Sattley W.M."/>
            <person name="Shimada Y."/>
            <person name="Taylor H.L."/>
            <person name="Tomo T."/>
            <person name="Tsuchiya T."/>
            <person name="Wang Z.T."/>
            <person name="Raymond J."/>
            <person name="Mimuro M."/>
            <person name="Blankenship R.E."/>
            <person name="Touchman J.W."/>
        </authorList>
    </citation>
    <scope>NUCLEOTIDE SEQUENCE [LARGE SCALE GENOMIC DNA]</scope>
    <source>
        <strain evidence="3">MBIC 11017</strain>
    </source>
</reference>
<dbReference type="Pfam" id="PF01636">
    <property type="entry name" value="APH"/>
    <property type="match status" value="1"/>
</dbReference>
<dbReference type="InterPro" id="IPR011009">
    <property type="entry name" value="Kinase-like_dom_sf"/>
</dbReference>
<dbReference type="eggNOG" id="COG3173">
    <property type="taxonomic scope" value="Bacteria"/>
</dbReference>
<organism evidence="2 3">
    <name type="scientific">Acaryochloris marina (strain MBIC 11017)</name>
    <dbReference type="NCBI Taxonomy" id="329726"/>
    <lineage>
        <taxon>Bacteria</taxon>
        <taxon>Bacillati</taxon>
        <taxon>Cyanobacteriota</taxon>
        <taxon>Cyanophyceae</taxon>
        <taxon>Acaryochloridales</taxon>
        <taxon>Acaryochloridaceae</taxon>
        <taxon>Acaryochloris</taxon>
    </lineage>
</organism>